<dbReference type="InterPro" id="IPR041489">
    <property type="entry name" value="PDZ_6"/>
</dbReference>
<dbReference type="GO" id="GO:0006508">
    <property type="term" value="P:proteolysis"/>
    <property type="evidence" value="ECO:0007669"/>
    <property type="project" value="UniProtKB-KW"/>
</dbReference>
<evidence type="ECO:0000256" key="8">
    <source>
        <dbReference type="ARBA" id="ARBA00022989"/>
    </source>
</evidence>
<proteinExistence type="inferred from homology"/>
<organism evidence="13 14">
    <name type="scientific">Phenylobacterium koreense</name>
    <dbReference type="NCBI Taxonomy" id="266125"/>
    <lineage>
        <taxon>Bacteria</taxon>
        <taxon>Pseudomonadati</taxon>
        <taxon>Pseudomonadota</taxon>
        <taxon>Alphaproteobacteria</taxon>
        <taxon>Caulobacterales</taxon>
        <taxon>Caulobacteraceae</taxon>
        <taxon>Phenylobacterium</taxon>
    </lineage>
</organism>
<evidence type="ECO:0000313" key="14">
    <source>
        <dbReference type="Proteomes" id="UP001549110"/>
    </source>
</evidence>
<dbReference type="InterPro" id="IPR001478">
    <property type="entry name" value="PDZ"/>
</dbReference>
<dbReference type="SMART" id="SM00228">
    <property type="entry name" value="PDZ"/>
    <property type="match status" value="1"/>
</dbReference>
<evidence type="ECO:0000313" key="13">
    <source>
        <dbReference type="EMBL" id="MET3527579.1"/>
    </source>
</evidence>
<evidence type="ECO:0000256" key="4">
    <source>
        <dbReference type="ARBA" id="ARBA00022670"/>
    </source>
</evidence>
<dbReference type="RefSeq" id="WP_354297855.1">
    <property type="nucleotide sequence ID" value="NZ_JBEPLU010000002.1"/>
</dbReference>
<comment type="subcellular location">
    <subcellularLocation>
        <location evidence="2">Membrane</location>
        <topology evidence="2">Multi-pass membrane protein</topology>
    </subcellularLocation>
</comment>
<evidence type="ECO:0000256" key="3">
    <source>
        <dbReference type="ARBA" id="ARBA00007931"/>
    </source>
</evidence>
<accession>A0ABV2EKJ7</accession>
<keyword evidence="5 11" id="KW-0812">Transmembrane</keyword>
<feature type="transmembrane region" description="Helical" evidence="11">
    <location>
        <begin position="370"/>
        <end position="388"/>
    </location>
</feature>
<evidence type="ECO:0000256" key="11">
    <source>
        <dbReference type="RuleBase" id="RU362031"/>
    </source>
</evidence>
<sequence>MLDFILTPAIFVISCALVLGLVVTIHELGHFLAAKAFGVAIDRFSIGFGRSITSWKDRSGVEWRVGWIPLGGYVKFKGDENASSVPDGEDLEEMRRAIEQREGPEAVARYFHFKPLWQRAIVVAGGPIANFVLAVALFASLLMAFGQYSLPPKIASVQAGSPAELAGFRAGDLIVMADGRRIKAFDEVAEIVQVRANVPIDFVVERAGRQVAITATPAWVERNDELAGKHRQGQLGIAPAQSPSDFVHVRYNPLQALQGGVERTWRTLETTVYYLGRMVTGQVSPDQLSGPLGIARISGKVAQAGAEGAPNLGGMILGGGVNLLQLAAFVSVSIGFMNLLPIPVLDGGHLLFYAYEAVARRPLAAKVQAAGYRVGLALLLGLMLFATWNDLQQLRVFKFLGGVLS</sequence>
<dbReference type="EC" id="3.4.24.-" evidence="11"/>
<evidence type="ECO:0000256" key="1">
    <source>
        <dbReference type="ARBA" id="ARBA00001947"/>
    </source>
</evidence>
<protein>
    <recommendedName>
        <fullName evidence="11">Zinc metalloprotease</fullName>
        <ecNumber evidence="11">3.4.24.-</ecNumber>
    </recommendedName>
</protein>
<evidence type="ECO:0000256" key="10">
    <source>
        <dbReference type="ARBA" id="ARBA00023136"/>
    </source>
</evidence>
<keyword evidence="14" id="KW-1185">Reference proteome</keyword>
<feature type="transmembrane region" description="Helical" evidence="11">
    <location>
        <begin position="120"/>
        <end position="145"/>
    </location>
</feature>
<dbReference type="Gene3D" id="2.30.42.10">
    <property type="match status" value="1"/>
</dbReference>
<dbReference type="NCBIfam" id="TIGR00054">
    <property type="entry name" value="RIP metalloprotease RseP"/>
    <property type="match status" value="1"/>
</dbReference>
<dbReference type="Pfam" id="PF02163">
    <property type="entry name" value="Peptidase_M50"/>
    <property type="match status" value="1"/>
</dbReference>
<evidence type="ECO:0000256" key="6">
    <source>
        <dbReference type="ARBA" id="ARBA00022801"/>
    </source>
</evidence>
<dbReference type="PANTHER" id="PTHR42837:SF2">
    <property type="entry name" value="MEMBRANE METALLOPROTEASE ARASP2, CHLOROPLASTIC-RELATED"/>
    <property type="match status" value="1"/>
</dbReference>
<dbReference type="SUPFAM" id="SSF50156">
    <property type="entry name" value="PDZ domain-like"/>
    <property type="match status" value="1"/>
</dbReference>
<comment type="similarity">
    <text evidence="3 11">Belongs to the peptidase M50B family.</text>
</comment>
<dbReference type="GO" id="GO:0008233">
    <property type="term" value="F:peptidase activity"/>
    <property type="evidence" value="ECO:0007669"/>
    <property type="project" value="UniProtKB-KW"/>
</dbReference>
<comment type="caution">
    <text evidence="13">The sequence shown here is derived from an EMBL/GenBank/DDBJ whole genome shotgun (WGS) entry which is preliminary data.</text>
</comment>
<evidence type="ECO:0000256" key="7">
    <source>
        <dbReference type="ARBA" id="ARBA00022833"/>
    </source>
</evidence>
<dbReference type="PANTHER" id="PTHR42837">
    <property type="entry name" value="REGULATOR OF SIGMA-E PROTEASE RSEP"/>
    <property type="match status" value="1"/>
</dbReference>
<dbReference type="CDD" id="cd23081">
    <property type="entry name" value="cpPDZ_EcRseP-like"/>
    <property type="match status" value="1"/>
</dbReference>
<keyword evidence="4 13" id="KW-0645">Protease</keyword>
<keyword evidence="10 11" id="KW-0472">Membrane</keyword>
<dbReference type="InterPro" id="IPR036034">
    <property type="entry name" value="PDZ_sf"/>
</dbReference>
<keyword evidence="11" id="KW-0479">Metal-binding</keyword>
<dbReference type="InterPro" id="IPR004387">
    <property type="entry name" value="Pept_M50_Zn"/>
</dbReference>
<evidence type="ECO:0000256" key="9">
    <source>
        <dbReference type="ARBA" id="ARBA00023049"/>
    </source>
</evidence>
<comment type="cofactor">
    <cofactor evidence="1 11">
        <name>Zn(2+)</name>
        <dbReference type="ChEBI" id="CHEBI:29105"/>
    </cofactor>
</comment>
<dbReference type="Pfam" id="PF17820">
    <property type="entry name" value="PDZ_6"/>
    <property type="match status" value="1"/>
</dbReference>
<dbReference type="InterPro" id="IPR008915">
    <property type="entry name" value="Peptidase_M50"/>
</dbReference>
<dbReference type="Proteomes" id="UP001549110">
    <property type="component" value="Unassembled WGS sequence"/>
</dbReference>
<reference evidence="13 14" key="1">
    <citation type="submission" date="2024-06" db="EMBL/GenBank/DDBJ databases">
        <title>Genomic Encyclopedia of Type Strains, Phase IV (KMG-IV): sequencing the most valuable type-strain genomes for metagenomic binning, comparative biology and taxonomic classification.</title>
        <authorList>
            <person name="Goeker M."/>
        </authorList>
    </citation>
    <scope>NUCLEOTIDE SEQUENCE [LARGE SCALE GENOMIC DNA]</scope>
    <source>
        <strain evidence="13 14">DSM 17809</strain>
    </source>
</reference>
<keyword evidence="7 11" id="KW-0862">Zinc</keyword>
<keyword evidence="8 11" id="KW-1133">Transmembrane helix</keyword>
<keyword evidence="6 11" id="KW-0378">Hydrolase</keyword>
<evidence type="ECO:0000256" key="2">
    <source>
        <dbReference type="ARBA" id="ARBA00004141"/>
    </source>
</evidence>
<keyword evidence="9 11" id="KW-0482">Metalloprotease</keyword>
<gene>
    <name evidence="13" type="ORF">ABID41_002697</name>
</gene>
<feature type="transmembrane region" description="Helical" evidence="11">
    <location>
        <begin position="6"/>
        <end position="25"/>
    </location>
</feature>
<name>A0ABV2EKJ7_9CAUL</name>
<dbReference type="CDD" id="cd06163">
    <property type="entry name" value="S2P-M50_PDZ_RseP-like"/>
    <property type="match status" value="1"/>
</dbReference>
<evidence type="ECO:0000256" key="5">
    <source>
        <dbReference type="ARBA" id="ARBA00022692"/>
    </source>
</evidence>
<evidence type="ECO:0000259" key="12">
    <source>
        <dbReference type="SMART" id="SM00228"/>
    </source>
</evidence>
<dbReference type="EMBL" id="JBEPLU010000002">
    <property type="protein sequence ID" value="MET3527579.1"/>
    <property type="molecule type" value="Genomic_DNA"/>
</dbReference>
<feature type="domain" description="PDZ" evidence="12">
    <location>
        <begin position="139"/>
        <end position="208"/>
    </location>
</feature>